<feature type="domain" description="Alpha-carbonic anhydrase" evidence="11">
    <location>
        <begin position="306"/>
        <end position="547"/>
    </location>
</feature>
<evidence type="ECO:0000256" key="4">
    <source>
        <dbReference type="ARBA" id="ARBA00012925"/>
    </source>
</evidence>
<dbReference type="SUPFAM" id="SSF51069">
    <property type="entry name" value="Carbonic anhydrase"/>
    <property type="match status" value="5"/>
</dbReference>
<sequence>MRSIIGFALALASAHRALDEGVHCEYGYEDGKDAYGEDCEACLGPNQWANCSAWTDCAGDYQSPIDIVPSEALTSAGERLEHDYVALDGLEILNTGHNLEVEGHFGNATLGDTAFAVSQFHFHLLSEHTVDGEHYDAEMHIVHSSAAGDYVVVGIFFELTEDDVDNEFLQSIAFEEAPTVESDEGTAISGNVDLSFFSDILAGDFYRYHGSLTTPPCSELVEWFVMHQTSTISPSQYAYFQSIFPNPSNYRPVQPLNGRTVLLSSAFLSEGEACVEGADLCGVDLECTDGVCTGSDGTVDDEEQECEYGYEDGKDAYGEDCEACLGPDQWANCSAWTDCAGDYQSPIDIVPSEALTSAGERLEHDYVALDGLEILNTGHNLEVEGHFGNATLGDTAFAVSQFHFHLLSEHTVDGEHYDAEMHIVHSSAAGDYVVVGIFFELTEDDVDNEFLQSIAFEEAPTVESDEGTAISGNVDLSFFSDILAGDFYRYHGSLTTPPCSELVEWFVMHQTSTISPSQYAYFQSIFPNPSNYRPVQPLNGRTVLLSSAFLSEGEACVEGADLCGVDLECTDGVCTGSDGTVDDEEQECEYGYEDGKDAYGEDCEACLGPDQWANCSAWTDCAGDYQSPIDIVPSEALTSAGERLEHDYVALDGLEILNTGHNLEVEGHFGNATLGDTAFAVSQFHFHLLSEHTVDGEHYDAEMHIVHSSAAGDYVVVGIFFELTEDDVDNEFLQSIAFEEAPTVESDEGTAISGNVDLSFFSDILAGDFYRYHGSLTTPPCSELVEWFVMHQTSTISPSQYAYFQSIFPNPSNYRPVQPLNGRTVLLSSAFLSEGEACVEALICAASISSAPTDAYGEDCEACLGPDQWANCSAWTDCAGDYQSPIDIVPSEALTSAGERLEHDYVALDGLEILNTGHNLEVEGHFGNATLGDTAFAVSQFHFHLLSEHTVDGEHYDAEMHIVHSSAAGDYVVVGIFFELTEDDVDNEFLQSIAFEEAPTVESDEGTAISGNVDLSFFSDILAGDFYRYHGSLTTPPCSELVEWFVMQQTSTISPSQYAYFQSIFPNPSNYRPVQPLNGRTVLLSSAFLSEGEACVEGADLCGVDLECTDGVCTGSDGTVDDEEQECEYGYEDGKDAYGEDCEACLGPDQWANCSAWTDCAGDYQSPIDIVPSEALTSAGERLEHDYVALDGLEILNTGHNLEVEGHFGNATLGDTAFAVSQFHFHLLSEHTVDGEHYDAEMHIVHSSAAGDYVVVGIFFELTEDDVDNEFLQSIAFEEAPTVESDEGTAISGNVDLSFFSDILAGDFYRYHGSLTTPPCSELVEWFVMQQTSTISPSQYAYFQSIFPNPSNYRPVQPLNGRTVLLSSAFLSEGEACVEGADLCGVDLECTDGVCIASVDIDTSQADSKKKKSKSFTRAILIVSVVLAFTGGILLALFLVFIWMAVSNNETVWSRSDSYKEMDSRINEEPA</sequence>
<feature type="domain" description="Alpha-carbonic anhydrase" evidence="11">
    <location>
        <begin position="24"/>
        <end position="265"/>
    </location>
</feature>
<evidence type="ECO:0000313" key="12">
    <source>
        <dbReference type="EMBL" id="KAJ8609335.1"/>
    </source>
</evidence>
<dbReference type="PANTHER" id="PTHR18952:SF265">
    <property type="entry name" value="CARBONIC ANHYDRASE"/>
    <property type="match status" value="1"/>
</dbReference>
<dbReference type="InterPro" id="IPR041891">
    <property type="entry name" value="Alpha_CA_prokaryot-like"/>
</dbReference>
<evidence type="ECO:0000256" key="3">
    <source>
        <dbReference type="ARBA" id="ARBA00010718"/>
    </source>
</evidence>
<evidence type="ECO:0000256" key="5">
    <source>
        <dbReference type="ARBA" id="ARBA00022723"/>
    </source>
</evidence>
<dbReference type="Gene3D" id="3.10.200.10">
    <property type="entry name" value="Alpha carbonic anhydrase"/>
    <property type="match status" value="5"/>
</dbReference>
<feature type="domain" description="Alpha-carbonic anhydrase" evidence="11">
    <location>
        <begin position="854"/>
        <end position="1086"/>
    </location>
</feature>
<evidence type="ECO:0000256" key="8">
    <source>
        <dbReference type="ARBA" id="ARBA00048348"/>
    </source>
</evidence>
<dbReference type="GO" id="GO:0008270">
    <property type="term" value="F:zinc ion binding"/>
    <property type="evidence" value="ECO:0007669"/>
    <property type="project" value="UniProtKB-UniRule"/>
</dbReference>
<evidence type="ECO:0000256" key="9">
    <source>
        <dbReference type="RuleBase" id="RU367011"/>
    </source>
</evidence>
<feature type="domain" description="Alpha-carbonic anhydrase" evidence="11">
    <location>
        <begin position="1127"/>
        <end position="1368"/>
    </location>
</feature>
<accession>A0AAD7XPV2</accession>
<dbReference type="PROSITE" id="PS00162">
    <property type="entry name" value="ALPHA_CA_1"/>
    <property type="match status" value="5"/>
</dbReference>
<comment type="similarity">
    <text evidence="3 9">Belongs to the alpha-carbonic anhydrase family.</text>
</comment>
<dbReference type="GO" id="GO:0004089">
    <property type="term" value="F:carbonate dehydratase activity"/>
    <property type="evidence" value="ECO:0007669"/>
    <property type="project" value="UniProtKB-UniRule"/>
</dbReference>
<keyword evidence="5 9" id="KW-0479">Metal-binding</keyword>
<evidence type="ECO:0000256" key="6">
    <source>
        <dbReference type="ARBA" id="ARBA00022833"/>
    </source>
</evidence>
<evidence type="ECO:0000256" key="1">
    <source>
        <dbReference type="ARBA" id="ARBA00001947"/>
    </source>
</evidence>
<keyword evidence="9" id="KW-0732">Signal</keyword>
<comment type="caution">
    <text evidence="12">The sequence shown here is derived from an EMBL/GenBank/DDBJ whole genome shotgun (WGS) entry which is preliminary data.</text>
</comment>
<comment type="cofactor">
    <cofactor evidence="1 9">
        <name>Zn(2+)</name>
        <dbReference type="ChEBI" id="CHEBI:29105"/>
    </cofactor>
</comment>
<protein>
    <recommendedName>
        <fullName evidence="4 9">Carbonic anhydrase</fullName>
        <ecNumber evidence="4 9">4.2.1.1</ecNumber>
    </recommendedName>
</protein>
<dbReference type="SMART" id="SM01057">
    <property type="entry name" value="Carb_anhydrase"/>
    <property type="match status" value="5"/>
</dbReference>
<name>A0AAD7XPV2_9STRA</name>
<proteinExistence type="inferred from homology"/>
<feature type="chain" id="PRO_5041770572" description="Carbonic anhydrase" evidence="9">
    <location>
        <begin position="20"/>
        <end position="1471"/>
    </location>
</feature>
<dbReference type="InterPro" id="IPR018338">
    <property type="entry name" value="Carbonic_anhydrase_a-class_CS"/>
</dbReference>
<keyword evidence="7 9" id="KW-0456">Lyase</keyword>
<dbReference type="InterPro" id="IPR001148">
    <property type="entry name" value="CA_dom"/>
</dbReference>
<dbReference type="Pfam" id="PF00194">
    <property type="entry name" value="Carb_anhydrase"/>
    <property type="match status" value="5"/>
</dbReference>
<dbReference type="EC" id="4.2.1.1" evidence="4 9"/>
<feature type="transmembrane region" description="Helical" evidence="10">
    <location>
        <begin position="1419"/>
        <end position="1446"/>
    </location>
</feature>
<organism evidence="12 13">
    <name type="scientific">Chrysophaeum taylorii</name>
    <dbReference type="NCBI Taxonomy" id="2483200"/>
    <lineage>
        <taxon>Eukaryota</taxon>
        <taxon>Sar</taxon>
        <taxon>Stramenopiles</taxon>
        <taxon>Ochrophyta</taxon>
        <taxon>Pelagophyceae</taxon>
        <taxon>Pelagomonadales</taxon>
        <taxon>Pelagomonadaceae</taxon>
        <taxon>Chrysophaeum</taxon>
    </lineage>
</organism>
<keyword evidence="10" id="KW-0472">Membrane</keyword>
<evidence type="ECO:0000256" key="7">
    <source>
        <dbReference type="ARBA" id="ARBA00023239"/>
    </source>
</evidence>
<dbReference type="InterPro" id="IPR036398">
    <property type="entry name" value="CA_dom_sf"/>
</dbReference>
<dbReference type="PANTHER" id="PTHR18952">
    <property type="entry name" value="CARBONIC ANHYDRASE"/>
    <property type="match status" value="1"/>
</dbReference>
<evidence type="ECO:0000256" key="10">
    <source>
        <dbReference type="SAM" id="Phobius"/>
    </source>
</evidence>
<keyword evidence="10" id="KW-0812">Transmembrane</keyword>
<feature type="domain" description="Alpha-carbonic anhydrase" evidence="11">
    <location>
        <begin position="588"/>
        <end position="829"/>
    </location>
</feature>
<gene>
    <name evidence="12" type="ORF">CTAYLR_009121</name>
</gene>
<comment type="catalytic activity">
    <reaction evidence="8 9">
        <text>hydrogencarbonate + H(+) = CO2 + H2O</text>
        <dbReference type="Rhea" id="RHEA:10748"/>
        <dbReference type="ChEBI" id="CHEBI:15377"/>
        <dbReference type="ChEBI" id="CHEBI:15378"/>
        <dbReference type="ChEBI" id="CHEBI:16526"/>
        <dbReference type="ChEBI" id="CHEBI:17544"/>
        <dbReference type="EC" id="4.2.1.1"/>
    </reaction>
</comment>
<dbReference type="InterPro" id="IPR023561">
    <property type="entry name" value="Carbonic_anhydrase_a-class"/>
</dbReference>
<dbReference type="PROSITE" id="PS51144">
    <property type="entry name" value="ALPHA_CA_2"/>
    <property type="match status" value="5"/>
</dbReference>
<comment type="function">
    <text evidence="2 9">Reversible hydration of carbon dioxide.</text>
</comment>
<dbReference type="CDD" id="cd03124">
    <property type="entry name" value="alpha_CA_prokaryotic_like"/>
    <property type="match status" value="5"/>
</dbReference>
<dbReference type="Proteomes" id="UP001230188">
    <property type="component" value="Unassembled WGS sequence"/>
</dbReference>
<keyword evidence="10" id="KW-1133">Transmembrane helix</keyword>
<feature type="signal peptide" evidence="9">
    <location>
        <begin position="1"/>
        <end position="19"/>
    </location>
</feature>
<keyword evidence="13" id="KW-1185">Reference proteome</keyword>
<reference evidence="12" key="1">
    <citation type="submission" date="2023-01" db="EMBL/GenBank/DDBJ databases">
        <title>Metagenome sequencing of chrysophaentin producing Chrysophaeum taylorii.</title>
        <authorList>
            <person name="Davison J."/>
            <person name="Bewley C."/>
        </authorList>
    </citation>
    <scope>NUCLEOTIDE SEQUENCE</scope>
    <source>
        <strain evidence="12">NIES-1699</strain>
    </source>
</reference>
<dbReference type="EMBL" id="JAQMWT010000142">
    <property type="protein sequence ID" value="KAJ8609335.1"/>
    <property type="molecule type" value="Genomic_DNA"/>
</dbReference>
<evidence type="ECO:0000313" key="13">
    <source>
        <dbReference type="Proteomes" id="UP001230188"/>
    </source>
</evidence>
<evidence type="ECO:0000259" key="11">
    <source>
        <dbReference type="PROSITE" id="PS51144"/>
    </source>
</evidence>
<evidence type="ECO:0000256" key="2">
    <source>
        <dbReference type="ARBA" id="ARBA00002904"/>
    </source>
</evidence>
<keyword evidence="6 9" id="KW-0862">Zinc</keyword>